<proteinExistence type="predicted"/>
<organism evidence="1 2">
    <name type="scientific">Acropora cervicornis</name>
    <name type="common">Staghorn coral</name>
    <dbReference type="NCBI Taxonomy" id="6130"/>
    <lineage>
        <taxon>Eukaryota</taxon>
        <taxon>Metazoa</taxon>
        <taxon>Cnidaria</taxon>
        <taxon>Anthozoa</taxon>
        <taxon>Hexacorallia</taxon>
        <taxon>Scleractinia</taxon>
        <taxon>Astrocoeniina</taxon>
        <taxon>Acroporidae</taxon>
        <taxon>Acropora</taxon>
    </lineage>
</organism>
<protein>
    <submittedName>
        <fullName evidence="1">Uncharacterized protein</fullName>
    </submittedName>
</protein>
<dbReference type="Proteomes" id="UP001249851">
    <property type="component" value="Unassembled WGS sequence"/>
</dbReference>
<dbReference type="AlphaFoldDB" id="A0AAD9PSA9"/>
<name>A0AAD9PSA9_ACRCE</name>
<gene>
    <name evidence="1" type="ORF">P5673_031686</name>
</gene>
<reference evidence="1" key="1">
    <citation type="journal article" date="2023" name="G3 (Bethesda)">
        <title>Whole genome assembly and annotation of the endangered Caribbean coral Acropora cervicornis.</title>
        <authorList>
            <person name="Selwyn J.D."/>
            <person name="Vollmer S.V."/>
        </authorList>
    </citation>
    <scope>NUCLEOTIDE SEQUENCE</scope>
    <source>
        <strain evidence="1">K2</strain>
    </source>
</reference>
<keyword evidence="2" id="KW-1185">Reference proteome</keyword>
<evidence type="ECO:0000313" key="1">
    <source>
        <dbReference type="EMBL" id="KAK2548159.1"/>
    </source>
</evidence>
<dbReference type="EMBL" id="JARQWQ010000154">
    <property type="protein sequence ID" value="KAK2548159.1"/>
    <property type="molecule type" value="Genomic_DNA"/>
</dbReference>
<comment type="caution">
    <text evidence="1">The sequence shown here is derived from an EMBL/GenBank/DDBJ whole genome shotgun (WGS) entry which is preliminary data.</text>
</comment>
<accession>A0AAD9PSA9</accession>
<sequence length="86" mass="9368">MRNTGQGGRLKTICPETFFDIITVIPRGPELNAKSIGRFSSSCSAESEAVKYSENSGKPEVEFEPNRGEIVFGILISSKESGITRN</sequence>
<reference evidence="1" key="2">
    <citation type="journal article" date="2023" name="Science">
        <title>Genomic signatures of disease resistance in endangered staghorn corals.</title>
        <authorList>
            <person name="Vollmer S.V."/>
            <person name="Selwyn J.D."/>
            <person name="Despard B.A."/>
            <person name="Roesel C.L."/>
        </authorList>
    </citation>
    <scope>NUCLEOTIDE SEQUENCE</scope>
    <source>
        <strain evidence="1">K2</strain>
    </source>
</reference>
<evidence type="ECO:0000313" key="2">
    <source>
        <dbReference type="Proteomes" id="UP001249851"/>
    </source>
</evidence>